<keyword evidence="2" id="KW-0805">Transcription regulation</keyword>
<evidence type="ECO:0000256" key="5">
    <source>
        <dbReference type="SAM" id="MobiDB-lite"/>
    </source>
</evidence>
<reference evidence="7" key="1">
    <citation type="submission" date="2024-05" db="EMBL/GenBank/DDBJ databases">
        <title>Herbiconiux sp. A18JL235.</title>
        <authorList>
            <person name="Zhang G."/>
        </authorList>
    </citation>
    <scope>NUCLEOTIDE SEQUENCE</scope>
    <source>
        <strain evidence="7">A18JL235</strain>
    </source>
</reference>
<evidence type="ECO:0000256" key="2">
    <source>
        <dbReference type="ARBA" id="ARBA00023015"/>
    </source>
</evidence>
<feature type="domain" description="HTH lysR-type" evidence="6">
    <location>
        <begin position="6"/>
        <end position="64"/>
    </location>
</feature>
<evidence type="ECO:0000256" key="4">
    <source>
        <dbReference type="ARBA" id="ARBA00023163"/>
    </source>
</evidence>
<dbReference type="EMBL" id="CP162511">
    <property type="protein sequence ID" value="XDI06780.1"/>
    <property type="molecule type" value="Genomic_DNA"/>
</dbReference>
<dbReference type="Pfam" id="PF03466">
    <property type="entry name" value="LysR_substrate"/>
    <property type="match status" value="1"/>
</dbReference>
<proteinExistence type="inferred from homology"/>
<dbReference type="SUPFAM" id="SSF53850">
    <property type="entry name" value="Periplasmic binding protein-like II"/>
    <property type="match status" value="1"/>
</dbReference>
<dbReference type="InterPro" id="IPR036390">
    <property type="entry name" value="WH_DNA-bd_sf"/>
</dbReference>
<keyword evidence="3" id="KW-0238">DNA-binding</keyword>
<dbReference type="InterPro" id="IPR036388">
    <property type="entry name" value="WH-like_DNA-bd_sf"/>
</dbReference>
<dbReference type="GO" id="GO:0003700">
    <property type="term" value="F:DNA-binding transcription factor activity"/>
    <property type="evidence" value="ECO:0007669"/>
    <property type="project" value="InterPro"/>
</dbReference>
<dbReference type="PROSITE" id="PS50931">
    <property type="entry name" value="HTH_LYSR"/>
    <property type="match status" value="1"/>
</dbReference>
<dbReference type="PANTHER" id="PTHR30346">
    <property type="entry name" value="TRANSCRIPTIONAL DUAL REGULATOR HCAR-RELATED"/>
    <property type="match status" value="1"/>
</dbReference>
<dbReference type="InterPro" id="IPR000847">
    <property type="entry name" value="LysR_HTH_N"/>
</dbReference>
<name>A0AB39BK70_9MICO</name>
<comment type="similarity">
    <text evidence="1">Belongs to the LysR transcriptional regulatory family.</text>
</comment>
<gene>
    <name evidence="7" type="ORF">ABFY20_06665</name>
</gene>
<dbReference type="GO" id="GO:0003677">
    <property type="term" value="F:DNA binding"/>
    <property type="evidence" value="ECO:0007669"/>
    <property type="project" value="UniProtKB-KW"/>
</dbReference>
<dbReference type="Gene3D" id="3.40.190.10">
    <property type="entry name" value="Periplasmic binding protein-like II"/>
    <property type="match status" value="2"/>
</dbReference>
<dbReference type="PRINTS" id="PR00039">
    <property type="entry name" value="HTHLYSR"/>
</dbReference>
<evidence type="ECO:0000313" key="7">
    <source>
        <dbReference type="EMBL" id="XDI06780.1"/>
    </source>
</evidence>
<sequence length="337" mass="35062">MRSTALNLRQLECFLAVTDAGSIALAATELHTSESAVSAAVSGLEKALGVQLLVRRRAQGVTPTASGRLLRQRARVLLDDAVELEIAVSGGASSDGTPAPLVGSVTIGCAEEMAPVILPPIIERLATEQPGVTPLVEIGLEESFWPRLLSGEIDLAVTLDHRQPTELEAIRLKPLPLNVVLPAEHPLARLERITPAELADEDWIMLSTEPGATHSFSMFNAAGVTPKVRLRTPSHELARSLVGRGLGYTLHIHRPFGDVSQEGRALAVRPLVTSAPVEWATLAWSAETRPSPWARAVIGAATRAWPGDAGATSAAGAAGGAGAAGTTGAASAAGDAR</sequence>
<dbReference type="GO" id="GO:0032993">
    <property type="term" value="C:protein-DNA complex"/>
    <property type="evidence" value="ECO:0007669"/>
    <property type="project" value="TreeGrafter"/>
</dbReference>
<organism evidence="7">
    <name type="scientific">Herbiconiux sp. A18JL235</name>
    <dbReference type="NCBI Taxonomy" id="3152363"/>
    <lineage>
        <taxon>Bacteria</taxon>
        <taxon>Bacillati</taxon>
        <taxon>Actinomycetota</taxon>
        <taxon>Actinomycetes</taxon>
        <taxon>Micrococcales</taxon>
        <taxon>Microbacteriaceae</taxon>
        <taxon>Herbiconiux</taxon>
    </lineage>
</organism>
<evidence type="ECO:0000259" key="6">
    <source>
        <dbReference type="PROSITE" id="PS50931"/>
    </source>
</evidence>
<dbReference type="Pfam" id="PF00126">
    <property type="entry name" value="HTH_1"/>
    <property type="match status" value="1"/>
</dbReference>
<feature type="region of interest" description="Disordered" evidence="5">
    <location>
        <begin position="309"/>
        <end position="337"/>
    </location>
</feature>
<dbReference type="RefSeq" id="WP_368499158.1">
    <property type="nucleotide sequence ID" value="NZ_CP162511.1"/>
</dbReference>
<keyword evidence="4" id="KW-0804">Transcription</keyword>
<dbReference type="Gene3D" id="1.10.10.10">
    <property type="entry name" value="Winged helix-like DNA-binding domain superfamily/Winged helix DNA-binding domain"/>
    <property type="match status" value="1"/>
</dbReference>
<protein>
    <submittedName>
        <fullName evidence="7">LysR substrate-binding domain-containing protein</fullName>
    </submittedName>
</protein>
<dbReference type="InterPro" id="IPR005119">
    <property type="entry name" value="LysR_subst-bd"/>
</dbReference>
<dbReference type="SUPFAM" id="SSF46785">
    <property type="entry name" value="Winged helix' DNA-binding domain"/>
    <property type="match status" value="1"/>
</dbReference>
<evidence type="ECO:0000256" key="3">
    <source>
        <dbReference type="ARBA" id="ARBA00023125"/>
    </source>
</evidence>
<dbReference type="AlphaFoldDB" id="A0AB39BK70"/>
<accession>A0AB39BK70</accession>
<evidence type="ECO:0000256" key="1">
    <source>
        <dbReference type="ARBA" id="ARBA00009437"/>
    </source>
</evidence>
<feature type="compositionally biased region" description="Low complexity" evidence="5">
    <location>
        <begin position="326"/>
        <end position="337"/>
    </location>
</feature>
<dbReference type="PANTHER" id="PTHR30346:SF0">
    <property type="entry name" value="HCA OPERON TRANSCRIPTIONAL ACTIVATOR HCAR"/>
    <property type="match status" value="1"/>
</dbReference>